<sequence>MTGIGSLLKHQVAVLLLAIMVPMFAYGLDNPDKPDLVASFQSRAEPYKERIRNKSETTQQYRKAYSDYRVFLEKELESSYQKLIQALPDSRTKSFKRSQKQWAAFQDSEFRFIDDNWSHTSFGSSSVISRGGYKTQVLENRIILILQYLQNY</sequence>
<keyword evidence="3" id="KW-1185">Reference proteome</keyword>
<dbReference type="Pfam" id="PF07007">
    <property type="entry name" value="LprI"/>
    <property type="match status" value="1"/>
</dbReference>
<name>A0A9X5B4E7_9GAMM</name>
<reference evidence="2 3" key="1">
    <citation type="submission" date="2019-11" db="EMBL/GenBank/DDBJ databases">
        <title>Genome sequences of 17 halophilic strains isolated from different environments.</title>
        <authorList>
            <person name="Furrow R.E."/>
        </authorList>
    </citation>
    <scope>NUCLEOTIDE SEQUENCE [LARGE SCALE GENOMIC DNA]</scope>
    <source>
        <strain evidence="2 3">22507_15_FS</strain>
    </source>
</reference>
<evidence type="ECO:0000259" key="1">
    <source>
        <dbReference type="Pfam" id="PF07007"/>
    </source>
</evidence>
<dbReference type="Gene3D" id="1.20.1270.180">
    <property type="match status" value="1"/>
</dbReference>
<dbReference type="InterPro" id="IPR009739">
    <property type="entry name" value="LprI-like_N"/>
</dbReference>
<feature type="domain" description="Lysozyme inhibitor LprI-like N-terminal" evidence="1">
    <location>
        <begin position="55"/>
        <end position="141"/>
    </location>
</feature>
<organism evidence="2 3">
    <name type="scientific">Vreelandella halophila</name>
    <dbReference type="NCBI Taxonomy" id="86177"/>
    <lineage>
        <taxon>Bacteria</taxon>
        <taxon>Pseudomonadati</taxon>
        <taxon>Pseudomonadota</taxon>
        <taxon>Gammaproteobacteria</taxon>
        <taxon>Oceanospirillales</taxon>
        <taxon>Halomonadaceae</taxon>
        <taxon>Vreelandella</taxon>
    </lineage>
</organism>
<protein>
    <submittedName>
        <fullName evidence="2">DUF1311 domain-containing protein</fullName>
    </submittedName>
</protein>
<evidence type="ECO:0000313" key="2">
    <source>
        <dbReference type="EMBL" id="MYL26290.1"/>
    </source>
</evidence>
<dbReference type="AlphaFoldDB" id="A0A9X5B4E7"/>
<accession>A0A9X5B4E7</accession>
<gene>
    <name evidence="2" type="ORF">GLW01_05715</name>
</gene>
<proteinExistence type="predicted"/>
<evidence type="ECO:0000313" key="3">
    <source>
        <dbReference type="Proteomes" id="UP000460751"/>
    </source>
</evidence>
<dbReference type="RefSeq" id="WP_160898472.1">
    <property type="nucleotide sequence ID" value="NZ_WMEX01000003.1"/>
</dbReference>
<comment type="caution">
    <text evidence="2">The sequence shown here is derived from an EMBL/GenBank/DDBJ whole genome shotgun (WGS) entry which is preliminary data.</text>
</comment>
<dbReference type="OrthoDB" id="7340239at2"/>
<dbReference type="EMBL" id="WMEX01000003">
    <property type="protein sequence ID" value="MYL26290.1"/>
    <property type="molecule type" value="Genomic_DNA"/>
</dbReference>
<dbReference type="Proteomes" id="UP000460751">
    <property type="component" value="Unassembled WGS sequence"/>
</dbReference>